<feature type="compositionally biased region" description="Low complexity" evidence="7">
    <location>
        <begin position="896"/>
        <end position="924"/>
    </location>
</feature>
<evidence type="ECO:0000256" key="6">
    <source>
        <dbReference type="ARBA" id="ARBA00023012"/>
    </source>
</evidence>
<sequence length="930" mass="94865">MLAAAAPGVVLAGHDLTTAQHRVDSSRLASSAAVLAHDLADERDDLAGHVAGGRSGALPDADRARTDRQLGEVTAGAPAGLKTTLARLAAVRQQAMAGSGGPGAVVAAYQPLIDALDRLAGPATGPLSRAVTAAGVQRGLLVAALTGSGDQAAPVSAAQTARVQEQAALTEFRAIAAANLRDRYDRTVTGPDAARADHDLGILLSAADLTPAGRALGAGEASSALTARLDLMRGVQTSALADEERAAHAHRSHVVTVLELRAALGLLCLVLLTGVLVTLFRTLTRPLAALHAWSKADPASGTGARVVGADEFADVARRVNALTHETQALRTRVTDLAAERTAAAEAGSALTAEHEALLRTRDELLRTQGDLLRSREELAGRLARATARTADRITYVNLGLRTLGLIERQLALIESLEDHEQDPDRLGTLFKLDHLATRMRRNSENLLVLTGTEHSHGAAARPVELIDVARAALSEIEPYERVRVQSVPEGRVTGRGADDVSHLVAELLDNAAAFSDPASDINLSGHLLPDGKVLLSVEDSGIGIPPERMAVINVLLADPDPDPPGATSGMGLYVVARLAHRHGVQVRLAPRTSGGITATVVLPLALLPDAAPAPHPARAAAPVTYSIAPEATPEHVTHEPAAADPEPVAVPHRAGARHERAAQHEPHGPAPVPAQRAQPPAMPVPPLPPVPTGPGGEPLALTAKGLPQRVPRATGLSGEPAARNRPSGGVDADALRRKLAGLQQGLRDGRRDAEHEAEATLGDQALPARPAPGAEPLPVRRKHARAAVPAQETAGPGPVSARGVHESGAVPAQDADGPGAVAGPDPHAAGTVSGADGHGFGTVPAQETAGPGPVSARGVHESGAVPAQDADGPGAVAGPDPHAAGTVLGHDRPGRDAGAAEAAGPGDRPAGTGTQGDAAGQTATVEEATR</sequence>
<dbReference type="InterPro" id="IPR004358">
    <property type="entry name" value="Sig_transdc_His_kin-like_C"/>
</dbReference>
<dbReference type="SMART" id="SM00387">
    <property type="entry name" value="HATPase_c"/>
    <property type="match status" value="1"/>
</dbReference>
<keyword evidence="6" id="KW-0902">Two-component regulatory system</keyword>
<dbReference type="PRINTS" id="PR00344">
    <property type="entry name" value="BCTRLSENSOR"/>
</dbReference>
<evidence type="ECO:0000256" key="3">
    <source>
        <dbReference type="ARBA" id="ARBA00022553"/>
    </source>
</evidence>
<dbReference type="Pfam" id="PF08376">
    <property type="entry name" value="NIT"/>
    <property type="match status" value="1"/>
</dbReference>
<protein>
    <recommendedName>
        <fullName evidence="2">histidine kinase</fullName>
        <ecNumber evidence="2">2.7.13.3</ecNumber>
    </recommendedName>
</protein>
<keyword evidence="5" id="KW-0418">Kinase</keyword>
<dbReference type="EMBL" id="JADKYB010000002">
    <property type="protein sequence ID" value="MBM9503628.1"/>
    <property type="molecule type" value="Genomic_DNA"/>
</dbReference>
<dbReference type="InterPro" id="IPR013587">
    <property type="entry name" value="Nitrate/nitrite_sensing"/>
</dbReference>
<keyword evidence="3" id="KW-0597">Phosphoprotein</keyword>
<proteinExistence type="predicted"/>
<evidence type="ECO:0000313" key="10">
    <source>
        <dbReference type="Proteomes" id="UP000749040"/>
    </source>
</evidence>
<accession>A0ABS2TJX3</accession>
<dbReference type="InterPro" id="IPR005467">
    <property type="entry name" value="His_kinase_dom"/>
</dbReference>
<gene>
    <name evidence="9" type="ORF">ITX44_03595</name>
</gene>
<dbReference type="SUPFAM" id="SSF55874">
    <property type="entry name" value="ATPase domain of HSP90 chaperone/DNA topoisomerase II/histidine kinase"/>
    <property type="match status" value="1"/>
</dbReference>
<evidence type="ECO:0000256" key="4">
    <source>
        <dbReference type="ARBA" id="ARBA00022679"/>
    </source>
</evidence>
<evidence type="ECO:0000313" key="9">
    <source>
        <dbReference type="EMBL" id="MBM9503628.1"/>
    </source>
</evidence>
<dbReference type="EC" id="2.7.13.3" evidence="2"/>
<evidence type="ECO:0000256" key="2">
    <source>
        <dbReference type="ARBA" id="ARBA00012438"/>
    </source>
</evidence>
<feature type="compositionally biased region" description="Basic and acidic residues" evidence="7">
    <location>
        <begin position="656"/>
        <end position="667"/>
    </location>
</feature>
<keyword evidence="10" id="KW-1185">Reference proteome</keyword>
<dbReference type="Proteomes" id="UP000749040">
    <property type="component" value="Unassembled WGS sequence"/>
</dbReference>
<feature type="compositionally biased region" description="Basic and acidic residues" evidence="7">
    <location>
        <begin position="747"/>
        <end position="758"/>
    </location>
</feature>
<feature type="region of interest" description="Disordered" evidence="7">
    <location>
        <begin position="651"/>
        <end position="930"/>
    </location>
</feature>
<feature type="domain" description="Histidine kinase" evidence="8">
    <location>
        <begin position="500"/>
        <end position="606"/>
    </location>
</feature>
<feature type="compositionally biased region" description="Pro residues" evidence="7">
    <location>
        <begin position="680"/>
        <end position="692"/>
    </location>
</feature>
<dbReference type="InterPro" id="IPR003594">
    <property type="entry name" value="HATPase_dom"/>
</dbReference>
<dbReference type="Gene3D" id="3.30.565.10">
    <property type="entry name" value="Histidine kinase-like ATPase, C-terminal domain"/>
    <property type="match status" value="1"/>
</dbReference>
<reference evidence="9 10" key="1">
    <citation type="submission" date="2021-01" db="EMBL/GenBank/DDBJ databases">
        <title>Streptomyces acididurans sp. nov., isolated from a peat swamp forest soil.</title>
        <authorList>
            <person name="Chantavorakit T."/>
            <person name="Duangmal K."/>
        </authorList>
    </citation>
    <scope>NUCLEOTIDE SEQUENCE [LARGE SCALE GENOMIC DNA]</scope>
    <source>
        <strain evidence="9 10">KK5PA1</strain>
    </source>
</reference>
<organism evidence="9 10">
    <name type="scientific">Actinacidiphila acididurans</name>
    <dbReference type="NCBI Taxonomy" id="2784346"/>
    <lineage>
        <taxon>Bacteria</taxon>
        <taxon>Bacillati</taxon>
        <taxon>Actinomycetota</taxon>
        <taxon>Actinomycetes</taxon>
        <taxon>Kitasatosporales</taxon>
        <taxon>Streptomycetaceae</taxon>
        <taxon>Actinacidiphila</taxon>
    </lineage>
</organism>
<name>A0ABS2TJX3_9ACTN</name>
<evidence type="ECO:0000256" key="1">
    <source>
        <dbReference type="ARBA" id="ARBA00000085"/>
    </source>
</evidence>
<comment type="caution">
    <text evidence="9">The sequence shown here is derived from an EMBL/GenBank/DDBJ whole genome shotgun (WGS) entry which is preliminary data.</text>
</comment>
<dbReference type="InterPro" id="IPR050980">
    <property type="entry name" value="2C_sensor_his_kinase"/>
</dbReference>
<dbReference type="PANTHER" id="PTHR44936">
    <property type="entry name" value="SENSOR PROTEIN CREC"/>
    <property type="match status" value="1"/>
</dbReference>
<keyword evidence="4" id="KW-0808">Transferase</keyword>
<evidence type="ECO:0000256" key="7">
    <source>
        <dbReference type="SAM" id="MobiDB-lite"/>
    </source>
</evidence>
<evidence type="ECO:0000259" key="8">
    <source>
        <dbReference type="PROSITE" id="PS50109"/>
    </source>
</evidence>
<dbReference type="InterPro" id="IPR036890">
    <property type="entry name" value="HATPase_C_sf"/>
</dbReference>
<dbReference type="Pfam" id="PF02518">
    <property type="entry name" value="HATPase_c"/>
    <property type="match status" value="1"/>
</dbReference>
<dbReference type="PROSITE" id="PS50109">
    <property type="entry name" value="HIS_KIN"/>
    <property type="match status" value="1"/>
</dbReference>
<evidence type="ECO:0000256" key="5">
    <source>
        <dbReference type="ARBA" id="ARBA00022777"/>
    </source>
</evidence>
<comment type="catalytic activity">
    <reaction evidence="1">
        <text>ATP + protein L-histidine = ADP + protein N-phospho-L-histidine.</text>
        <dbReference type="EC" id="2.7.13.3"/>
    </reaction>
</comment>
<dbReference type="PANTHER" id="PTHR44936:SF9">
    <property type="entry name" value="SENSOR PROTEIN CREC"/>
    <property type="match status" value="1"/>
</dbReference>